<feature type="region of interest" description="Disordered" evidence="1">
    <location>
        <begin position="44"/>
        <end position="63"/>
    </location>
</feature>
<evidence type="ECO:0000256" key="1">
    <source>
        <dbReference type="SAM" id="MobiDB-lite"/>
    </source>
</evidence>
<dbReference type="AlphaFoldDB" id="W2TC59"/>
<keyword evidence="3" id="KW-1185">Reference proteome</keyword>
<dbReference type="KEGG" id="nai:NECAME_18196"/>
<sequence>MMIIMTQSETVKQSSTIMRRNNTFEFIPLPSRWFARFTSADTSLKGQDRTDRPSETMYSEQLSSKEDMVNAEVTLHALALPPGPEKNADDGLGSTTTPDLMWLRILDSSWRRLAGGSSLTLIIHLT</sequence>
<evidence type="ECO:0000313" key="3">
    <source>
        <dbReference type="Proteomes" id="UP000053676"/>
    </source>
</evidence>
<protein>
    <submittedName>
        <fullName evidence="2">Uncharacterized protein</fullName>
    </submittedName>
</protein>
<proteinExistence type="predicted"/>
<dbReference type="Proteomes" id="UP000053676">
    <property type="component" value="Unassembled WGS sequence"/>
</dbReference>
<accession>W2TC59</accession>
<gene>
    <name evidence="2" type="ORF">NECAME_18196</name>
</gene>
<evidence type="ECO:0000313" key="2">
    <source>
        <dbReference type="EMBL" id="ETN78597.1"/>
    </source>
</evidence>
<name>W2TC59_NECAM</name>
<organism evidence="2 3">
    <name type="scientific">Necator americanus</name>
    <name type="common">Human hookworm</name>
    <dbReference type="NCBI Taxonomy" id="51031"/>
    <lineage>
        <taxon>Eukaryota</taxon>
        <taxon>Metazoa</taxon>
        <taxon>Ecdysozoa</taxon>
        <taxon>Nematoda</taxon>
        <taxon>Chromadorea</taxon>
        <taxon>Rhabditida</taxon>
        <taxon>Rhabditina</taxon>
        <taxon>Rhabditomorpha</taxon>
        <taxon>Strongyloidea</taxon>
        <taxon>Ancylostomatidae</taxon>
        <taxon>Bunostominae</taxon>
        <taxon>Necator</taxon>
    </lineage>
</organism>
<reference evidence="3" key="1">
    <citation type="journal article" date="2014" name="Nat. Genet.">
        <title>Genome of the human hookworm Necator americanus.</title>
        <authorList>
            <person name="Tang Y.T."/>
            <person name="Gao X."/>
            <person name="Rosa B.A."/>
            <person name="Abubucker S."/>
            <person name="Hallsworth-Pepin K."/>
            <person name="Martin J."/>
            <person name="Tyagi R."/>
            <person name="Heizer E."/>
            <person name="Zhang X."/>
            <person name="Bhonagiri-Palsikar V."/>
            <person name="Minx P."/>
            <person name="Warren W.C."/>
            <person name="Wang Q."/>
            <person name="Zhan B."/>
            <person name="Hotez P.J."/>
            <person name="Sternberg P.W."/>
            <person name="Dougall A."/>
            <person name="Gaze S.T."/>
            <person name="Mulvenna J."/>
            <person name="Sotillo J."/>
            <person name="Ranganathan S."/>
            <person name="Rabelo E.M."/>
            <person name="Wilson R.K."/>
            <person name="Felgner P.L."/>
            <person name="Bethony J."/>
            <person name="Hawdon J.M."/>
            <person name="Gasser R.B."/>
            <person name="Loukas A."/>
            <person name="Mitreva M."/>
        </authorList>
    </citation>
    <scope>NUCLEOTIDE SEQUENCE [LARGE SCALE GENOMIC DNA]</scope>
</reference>
<dbReference type="EMBL" id="KI659834">
    <property type="protein sequence ID" value="ETN78597.1"/>
    <property type="molecule type" value="Genomic_DNA"/>
</dbReference>